<feature type="transmembrane region" description="Helical" evidence="1">
    <location>
        <begin position="118"/>
        <end position="139"/>
    </location>
</feature>
<evidence type="ECO:0000259" key="2">
    <source>
        <dbReference type="Pfam" id="PF20151"/>
    </source>
</evidence>
<keyword evidence="4" id="KW-1185">Reference proteome</keyword>
<keyword evidence="1" id="KW-0472">Membrane</keyword>
<dbReference type="Pfam" id="PF20151">
    <property type="entry name" value="DUF6533"/>
    <property type="match status" value="1"/>
</dbReference>
<protein>
    <recommendedName>
        <fullName evidence="2">DUF6533 domain-containing protein</fullName>
    </recommendedName>
</protein>
<feature type="transmembrane region" description="Helical" evidence="1">
    <location>
        <begin position="15"/>
        <end position="37"/>
    </location>
</feature>
<dbReference type="EMBL" id="KV418029">
    <property type="protein sequence ID" value="KZP03639.1"/>
    <property type="molecule type" value="Genomic_DNA"/>
</dbReference>
<keyword evidence="1" id="KW-1133">Transmembrane helix</keyword>
<dbReference type="InterPro" id="IPR045340">
    <property type="entry name" value="DUF6533"/>
</dbReference>
<keyword evidence="1" id="KW-0812">Transmembrane</keyword>
<evidence type="ECO:0000313" key="4">
    <source>
        <dbReference type="Proteomes" id="UP000076532"/>
    </source>
</evidence>
<proteinExistence type="predicted"/>
<dbReference type="OrthoDB" id="2686513at2759"/>
<feature type="transmembrane region" description="Helical" evidence="1">
    <location>
        <begin position="163"/>
        <end position="185"/>
    </location>
</feature>
<feature type="transmembrane region" description="Helical" evidence="1">
    <location>
        <begin position="213"/>
        <end position="232"/>
    </location>
</feature>
<reference evidence="3 4" key="1">
    <citation type="journal article" date="2016" name="Mol. Biol. Evol.">
        <title>Comparative Genomics of Early-Diverging Mushroom-Forming Fungi Provides Insights into the Origins of Lignocellulose Decay Capabilities.</title>
        <authorList>
            <person name="Nagy L.G."/>
            <person name="Riley R."/>
            <person name="Tritt A."/>
            <person name="Adam C."/>
            <person name="Daum C."/>
            <person name="Floudas D."/>
            <person name="Sun H."/>
            <person name="Yadav J.S."/>
            <person name="Pangilinan J."/>
            <person name="Larsson K.H."/>
            <person name="Matsuura K."/>
            <person name="Barry K."/>
            <person name="Labutti K."/>
            <person name="Kuo R."/>
            <person name="Ohm R.A."/>
            <person name="Bhattacharya S.S."/>
            <person name="Shirouzu T."/>
            <person name="Yoshinaga Y."/>
            <person name="Martin F.M."/>
            <person name="Grigoriev I.V."/>
            <person name="Hibbett D.S."/>
        </authorList>
    </citation>
    <scope>NUCLEOTIDE SEQUENCE [LARGE SCALE GENOMIC DNA]</scope>
    <source>
        <strain evidence="3 4">CBS 109695</strain>
    </source>
</reference>
<feature type="transmembrane region" description="Helical" evidence="1">
    <location>
        <begin position="49"/>
        <end position="73"/>
    </location>
</feature>
<feature type="transmembrane region" description="Helical" evidence="1">
    <location>
        <begin position="85"/>
        <end position="106"/>
    </location>
</feature>
<evidence type="ECO:0000256" key="1">
    <source>
        <dbReference type="SAM" id="Phobius"/>
    </source>
</evidence>
<dbReference type="Proteomes" id="UP000076532">
    <property type="component" value="Unassembled WGS sequence"/>
</dbReference>
<evidence type="ECO:0000313" key="3">
    <source>
        <dbReference type="EMBL" id="KZP03639.1"/>
    </source>
</evidence>
<sequence>MDLAGADQDPVREVFIFNCLQSLAIAILCYDHLLTFGSELVCIWSRPKAVLSWLFIVNRYLALFGTLLATYLSSLDFSGQVCQRFALIRQLILVANQALVCAIQMIRTWALYARDRRILGLFVLMVVLLLGATCAPLTFQRAGSSSVTILGECNVTHSQHNGILLAIPWECILVFDFVVLALTIVKTHHSRKVLVADLSLTTHIPAIMLRDGAMYFFGMALANFLNIVSFYSLLKGSLSKFASIVGVTLISRLVLNLRDVRQPQLFWAHSDNSPMASFRCDPLEREPRKRESRGRGIRNILVRWQICGGFMIYNAKKMLREGCMRVASDPRGKING</sequence>
<dbReference type="AlphaFoldDB" id="A0A167U6K0"/>
<accession>A0A167U6K0</accession>
<gene>
    <name evidence="3" type="ORF">FIBSPDRAFT_941415</name>
</gene>
<organism evidence="3 4">
    <name type="scientific">Athelia psychrophila</name>
    <dbReference type="NCBI Taxonomy" id="1759441"/>
    <lineage>
        <taxon>Eukaryota</taxon>
        <taxon>Fungi</taxon>
        <taxon>Dikarya</taxon>
        <taxon>Basidiomycota</taxon>
        <taxon>Agaricomycotina</taxon>
        <taxon>Agaricomycetes</taxon>
        <taxon>Agaricomycetidae</taxon>
        <taxon>Atheliales</taxon>
        <taxon>Atheliaceae</taxon>
        <taxon>Athelia</taxon>
    </lineage>
</organism>
<feature type="domain" description="DUF6533" evidence="2">
    <location>
        <begin position="24"/>
        <end position="64"/>
    </location>
</feature>
<name>A0A167U6K0_9AGAM</name>